<feature type="transmembrane region" description="Helical" evidence="1">
    <location>
        <begin position="54"/>
        <end position="81"/>
    </location>
</feature>
<feature type="transmembrane region" description="Helical" evidence="1">
    <location>
        <begin position="102"/>
        <end position="124"/>
    </location>
</feature>
<evidence type="ECO:0000256" key="1">
    <source>
        <dbReference type="SAM" id="Phobius"/>
    </source>
</evidence>
<name>A0A3R9QQQ0_9CREN</name>
<sequence length="258" mass="28615">MIKAIIWLHVLRLWRLRYSFLNMVVSNAMWVLLLILGVLLFVPRSQLPYALKSAYWTIACWSVISSFSSIVGGWTNFFISLGMVEEHMLRGISPFLVISGRLVIASLVSVTTIIFMGLLVQSLFSVPLFDIRPDIALISLIIVSMESLLYSLLISAISMRSSISEQFLEIMNFAVIGILIVPISVIPEGLRVLYLSIPYVAPAYMLKVASGSEISSLFIIAAVISIIETIALLFIALLAVKAAESHIRRNGTRAIGFY</sequence>
<dbReference type="RefSeq" id="WP_125743017.1">
    <property type="nucleotide sequence ID" value="NZ_RCOR01000050.1"/>
</dbReference>
<dbReference type="EMBL" id="RCOR01000050">
    <property type="protein sequence ID" value="RSN67061.1"/>
    <property type="molecule type" value="Genomic_DNA"/>
</dbReference>
<feature type="transmembrane region" description="Helical" evidence="1">
    <location>
        <begin position="136"/>
        <end position="158"/>
    </location>
</feature>
<dbReference type="AlphaFoldDB" id="A0A3R9QQQ0"/>
<evidence type="ECO:0000313" key="2">
    <source>
        <dbReference type="EMBL" id="RSN67061.1"/>
    </source>
</evidence>
<organism evidence="2 3">
    <name type="scientific">Candidatus Korarchaeum cryptofilum</name>
    <dbReference type="NCBI Taxonomy" id="498846"/>
    <lineage>
        <taxon>Archaea</taxon>
        <taxon>Thermoproteota</taxon>
        <taxon>Candidatus Korarchaeia</taxon>
        <taxon>Candidatus Korarchaeales</taxon>
        <taxon>Candidatus Korarchaeaceae</taxon>
        <taxon>Candidatus Korarchaeum</taxon>
    </lineage>
</organism>
<keyword evidence="1" id="KW-0472">Membrane</keyword>
<gene>
    <name evidence="2" type="ORF">D9Q81_09290</name>
</gene>
<keyword evidence="1" id="KW-0812">Transmembrane</keyword>
<keyword evidence="1" id="KW-1133">Transmembrane helix</keyword>
<reference evidence="2 3" key="1">
    <citation type="submission" date="2018-10" db="EMBL/GenBank/DDBJ databases">
        <title>Co-occurring genomic capacity for anaerobic methane metabolism and dissimilatory sulfite reduction discovered in the Korarchaeota.</title>
        <authorList>
            <person name="Mckay L.J."/>
            <person name="Dlakic M."/>
            <person name="Fields M.W."/>
            <person name="Delmont T.O."/>
            <person name="Eren A.M."/>
            <person name="Jay Z.J."/>
            <person name="Klingelsmith K.B."/>
            <person name="Rusch D.B."/>
            <person name="Inskeep W.P."/>
        </authorList>
    </citation>
    <scope>NUCLEOTIDE SEQUENCE [LARGE SCALE GENOMIC DNA]</scope>
    <source>
        <strain evidence="2 3">WS</strain>
    </source>
</reference>
<feature type="transmembrane region" description="Helical" evidence="1">
    <location>
        <begin position="214"/>
        <end position="240"/>
    </location>
</feature>
<proteinExistence type="predicted"/>
<accession>A0A3R9QQQ0</accession>
<comment type="caution">
    <text evidence="2">The sequence shown here is derived from an EMBL/GenBank/DDBJ whole genome shotgun (WGS) entry which is preliminary data.</text>
</comment>
<evidence type="ECO:0000313" key="3">
    <source>
        <dbReference type="Proteomes" id="UP000278149"/>
    </source>
</evidence>
<dbReference type="Proteomes" id="UP000278149">
    <property type="component" value="Unassembled WGS sequence"/>
</dbReference>
<feature type="transmembrane region" description="Helical" evidence="1">
    <location>
        <begin position="170"/>
        <end position="194"/>
    </location>
</feature>
<protein>
    <submittedName>
        <fullName evidence="2">Uncharacterized protein</fullName>
    </submittedName>
</protein>
<feature type="transmembrane region" description="Helical" evidence="1">
    <location>
        <begin position="20"/>
        <end position="42"/>
    </location>
</feature>